<feature type="modified residue" description="4-aspartylphosphate" evidence="6">
    <location>
        <position position="78"/>
    </location>
</feature>
<dbReference type="InterPro" id="IPR001789">
    <property type="entry name" value="Sig_transdc_resp-reg_receiver"/>
</dbReference>
<dbReference type="InterPro" id="IPR011006">
    <property type="entry name" value="CheY-like_superfamily"/>
</dbReference>
<dbReference type="InterPro" id="IPR000792">
    <property type="entry name" value="Tscrpt_reg_LuxR_C"/>
</dbReference>
<sequence length="225" mass="24888">MRPSRRAPALSSTFRRPEREVRVNTAPDTVFVVDDDLSIREALSSLIRSVGLRVETFPSAADFLQHPRPPGNACLVLDVRMPGLSGLDLQAEFARAGEPIPIIFITGHGDIPMAVRAMKAGAVEFLSKPFRDEDLLEAIRHALEQGRVAHDEAAEVGEVRSKYASLTGREREVITFMIAGALNKQAAAELGVSEMTIKVHRHNIMRKMKVRSLPDLVRMMERLGS</sequence>
<dbReference type="InterPro" id="IPR036388">
    <property type="entry name" value="WH-like_DNA-bd_sf"/>
</dbReference>
<keyword evidence="2" id="KW-0902">Two-component regulatory system</keyword>
<dbReference type="FunFam" id="3.40.50.2300:FF:000018">
    <property type="entry name" value="DNA-binding transcriptional regulator NtrC"/>
    <property type="match status" value="1"/>
</dbReference>
<evidence type="ECO:0000259" key="8">
    <source>
        <dbReference type="PROSITE" id="PS50110"/>
    </source>
</evidence>
<keyword evidence="3" id="KW-0805">Transcription regulation</keyword>
<evidence type="ECO:0000313" key="9">
    <source>
        <dbReference type="EMBL" id="NML27379.1"/>
    </source>
</evidence>
<dbReference type="PANTHER" id="PTHR44688">
    <property type="entry name" value="DNA-BINDING TRANSCRIPTIONAL ACTIVATOR DEVR_DOSR"/>
    <property type="match status" value="1"/>
</dbReference>
<dbReference type="SUPFAM" id="SSF46894">
    <property type="entry name" value="C-terminal effector domain of the bipartite response regulators"/>
    <property type="match status" value="1"/>
</dbReference>
<evidence type="ECO:0000256" key="5">
    <source>
        <dbReference type="ARBA" id="ARBA00023163"/>
    </source>
</evidence>
<dbReference type="InterPro" id="IPR016032">
    <property type="entry name" value="Sig_transdc_resp-reg_C-effctor"/>
</dbReference>
<dbReference type="CDD" id="cd06170">
    <property type="entry name" value="LuxR_C_like"/>
    <property type="match status" value="1"/>
</dbReference>
<gene>
    <name evidence="9" type="ORF">HHL15_16615</name>
</gene>
<evidence type="ECO:0000256" key="2">
    <source>
        <dbReference type="ARBA" id="ARBA00023012"/>
    </source>
</evidence>
<dbReference type="Gene3D" id="3.40.50.2300">
    <property type="match status" value="1"/>
</dbReference>
<keyword evidence="4" id="KW-0238">DNA-binding</keyword>
<keyword evidence="5" id="KW-0804">Transcription</keyword>
<organism evidence="9 10">
    <name type="scientific">Zoogloea dura</name>
    <dbReference type="NCBI Taxonomy" id="2728840"/>
    <lineage>
        <taxon>Bacteria</taxon>
        <taxon>Pseudomonadati</taxon>
        <taxon>Pseudomonadota</taxon>
        <taxon>Betaproteobacteria</taxon>
        <taxon>Rhodocyclales</taxon>
        <taxon>Zoogloeaceae</taxon>
        <taxon>Zoogloea</taxon>
    </lineage>
</organism>
<evidence type="ECO:0000259" key="7">
    <source>
        <dbReference type="PROSITE" id="PS50043"/>
    </source>
</evidence>
<keyword evidence="10" id="KW-1185">Reference proteome</keyword>
<dbReference type="PANTHER" id="PTHR44688:SF16">
    <property type="entry name" value="DNA-BINDING TRANSCRIPTIONAL ACTIVATOR DEVR_DOSR"/>
    <property type="match status" value="1"/>
</dbReference>
<dbReference type="Proteomes" id="UP000580043">
    <property type="component" value="Unassembled WGS sequence"/>
</dbReference>
<dbReference type="PROSITE" id="PS50110">
    <property type="entry name" value="RESPONSE_REGULATORY"/>
    <property type="match status" value="1"/>
</dbReference>
<dbReference type="SMART" id="SM00421">
    <property type="entry name" value="HTH_LUXR"/>
    <property type="match status" value="1"/>
</dbReference>
<evidence type="ECO:0000256" key="3">
    <source>
        <dbReference type="ARBA" id="ARBA00023015"/>
    </source>
</evidence>
<proteinExistence type="predicted"/>
<feature type="domain" description="Response regulatory" evidence="8">
    <location>
        <begin position="29"/>
        <end position="143"/>
    </location>
</feature>
<dbReference type="PRINTS" id="PR00038">
    <property type="entry name" value="HTHLUXR"/>
</dbReference>
<dbReference type="SMART" id="SM00448">
    <property type="entry name" value="REC"/>
    <property type="match status" value="1"/>
</dbReference>
<keyword evidence="1 6" id="KW-0597">Phosphoprotein</keyword>
<dbReference type="CDD" id="cd17537">
    <property type="entry name" value="REC_FixJ"/>
    <property type="match status" value="1"/>
</dbReference>
<dbReference type="SUPFAM" id="SSF52172">
    <property type="entry name" value="CheY-like"/>
    <property type="match status" value="1"/>
</dbReference>
<protein>
    <submittedName>
        <fullName evidence="9">Response regulator transcription factor</fullName>
    </submittedName>
</protein>
<dbReference type="GO" id="GO:0003677">
    <property type="term" value="F:DNA binding"/>
    <property type="evidence" value="ECO:0007669"/>
    <property type="project" value="UniProtKB-KW"/>
</dbReference>
<dbReference type="Pfam" id="PF00072">
    <property type="entry name" value="Response_reg"/>
    <property type="match status" value="1"/>
</dbReference>
<name>A0A848G7L0_9RHOO</name>
<feature type="domain" description="HTH luxR-type" evidence="7">
    <location>
        <begin position="159"/>
        <end position="224"/>
    </location>
</feature>
<dbReference type="AlphaFoldDB" id="A0A848G7L0"/>
<dbReference type="Gene3D" id="1.10.10.10">
    <property type="entry name" value="Winged helix-like DNA-binding domain superfamily/Winged helix DNA-binding domain"/>
    <property type="match status" value="1"/>
</dbReference>
<dbReference type="PROSITE" id="PS50043">
    <property type="entry name" value="HTH_LUXR_2"/>
    <property type="match status" value="1"/>
</dbReference>
<evidence type="ECO:0000313" key="10">
    <source>
        <dbReference type="Proteomes" id="UP000580043"/>
    </source>
</evidence>
<comment type="caution">
    <text evidence="9">The sequence shown here is derived from an EMBL/GenBank/DDBJ whole genome shotgun (WGS) entry which is preliminary data.</text>
</comment>
<accession>A0A848G7L0</accession>
<dbReference type="GO" id="GO:0000160">
    <property type="term" value="P:phosphorelay signal transduction system"/>
    <property type="evidence" value="ECO:0007669"/>
    <property type="project" value="UniProtKB-KW"/>
</dbReference>
<dbReference type="Pfam" id="PF00196">
    <property type="entry name" value="GerE"/>
    <property type="match status" value="1"/>
</dbReference>
<reference evidence="9 10" key="1">
    <citation type="submission" date="2020-04" db="EMBL/GenBank/DDBJ databases">
        <title>Zoogloea sp. G-4-1-14 isolated from soil.</title>
        <authorList>
            <person name="Dahal R.H."/>
        </authorList>
    </citation>
    <scope>NUCLEOTIDE SEQUENCE [LARGE SCALE GENOMIC DNA]</scope>
    <source>
        <strain evidence="9 10">G-4-1-14</strain>
    </source>
</reference>
<evidence type="ECO:0000256" key="4">
    <source>
        <dbReference type="ARBA" id="ARBA00023125"/>
    </source>
</evidence>
<dbReference type="GO" id="GO:0006355">
    <property type="term" value="P:regulation of DNA-templated transcription"/>
    <property type="evidence" value="ECO:0007669"/>
    <property type="project" value="InterPro"/>
</dbReference>
<evidence type="ECO:0000256" key="1">
    <source>
        <dbReference type="ARBA" id="ARBA00022553"/>
    </source>
</evidence>
<evidence type="ECO:0000256" key="6">
    <source>
        <dbReference type="PROSITE-ProRule" id="PRU00169"/>
    </source>
</evidence>
<dbReference type="EMBL" id="JABBGA010000014">
    <property type="protein sequence ID" value="NML27379.1"/>
    <property type="molecule type" value="Genomic_DNA"/>
</dbReference>